<dbReference type="InterPro" id="IPR036366">
    <property type="entry name" value="PGBDSf"/>
</dbReference>
<evidence type="ECO:0000313" key="1">
    <source>
        <dbReference type="EMBL" id="MCQ4950869.1"/>
    </source>
</evidence>
<evidence type="ECO:0000313" key="2">
    <source>
        <dbReference type="Proteomes" id="UP001205063"/>
    </source>
</evidence>
<gene>
    <name evidence="1" type="ORF">NE646_14670</name>
</gene>
<evidence type="ECO:0008006" key="3">
    <source>
        <dbReference type="Google" id="ProtNLM"/>
    </source>
</evidence>
<organism evidence="1 2">
    <name type="scientific">Bittarella massiliensis</name>
    <name type="common">ex Durand et al. 2017</name>
    <dbReference type="NCBI Taxonomy" id="1720313"/>
    <lineage>
        <taxon>Bacteria</taxon>
        <taxon>Bacillati</taxon>
        <taxon>Bacillota</taxon>
        <taxon>Clostridia</taxon>
        <taxon>Eubacteriales</taxon>
        <taxon>Oscillospiraceae</taxon>
        <taxon>Bittarella (ex Durand et al. 2017)</taxon>
    </lineage>
</organism>
<reference evidence="1" key="1">
    <citation type="submission" date="2022-06" db="EMBL/GenBank/DDBJ databases">
        <title>Isolation of gut microbiota from human fecal samples.</title>
        <authorList>
            <person name="Pamer E.G."/>
            <person name="Barat B."/>
            <person name="Waligurski E."/>
            <person name="Medina S."/>
            <person name="Paddock L."/>
            <person name="Mostad J."/>
        </authorList>
    </citation>
    <scope>NUCLEOTIDE SEQUENCE</scope>
    <source>
        <strain evidence="1">DFI.7.96</strain>
    </source>
</reference>
<proteinExistence type="predicted"/>
<accession>A0AAW5KLR7</accession>
<dbReference type="AlphaFoldDB" id="A0AAW5KLR7"/>
<comment type="caution">
    <text evidence="1">The sequence shown here is derived from an EMBL/GenBank/DDBJ whole genome shotgun (WGS) entry which is preliminary data.</text>
</comment>
<dbReference type="EMBL" id="JANGAB010000371">
    <property type="protein sequence ID" value="MCQ4950869.1"/>
    <property type="molecule type" value="Genomic_DNA"/>
</dbReference>
<dbReference type="RefSeq" id="WP_256136964.1">
    <property type="nucleotide sequence ID" value="NZ_JANGAB010000371.1"/>
</dbReference>
<name>A0AAW5KLR7_9FIRM</name>
<dbReference type="Proteomes" id="UP001205063">
    <property type="component" value="Unassembled WGS sequence"/>
</dbReference>
<dbReference type="Gene3D" id="1.10.101.10">
    <property type="entry name" value="PGBD-like superfamily/PGBD"/>
    <property type="match status" value="1"/>
</dbReference>
<sequence length="73" mass="7705">MDGIVGPATWAEVCNQFCNLPAKPPCPPYPGGVYRRGSTGNAVRNIQFMLNVIALNDPQVGRVTVDGIFGAAT</sequence>
<protein>
    <recommendedName>
        <fullName evidence="3">Peptidoglycan-binding protein</fullName>
    </recommendedName>
</protein>